<dbReference type="EMBL" id="JANPWB010000010">
    <property type="protein sequence ID" value="KAJ1144012.1"/>
    <property type="molecule type" value="Genomic_DNA"/>
</dbReference>
<organism evidence="1 2">
    <name type="scientific">Pleurodeles waltl</name>
    <name type="common">Iberian ribbed newt</name>
    <dbReference type="NCBI Taxonomy" id="8319"/>
    <lineage>
        <taxon>Eukaryota</taxon>
        <taxon>Metazoa</taxon>
        <taxon>Chordata</taxon>
        <taxon>Craniata</taxon>
        <taxon>Vertebrata</taxon>
        <taxon>Euteleostomi</taxon>
        <taxon>Amphibia</taxon>
        <taxon>Batrachia</taxon>
        <taxon>Caudata</taxon>
        <taxon>Salamandroidea</taxon>
        <taxon>Salamandridae</taxon>
        <taxon>Pleurodelinae</taxon>
        <taxon>Pleurodeles</taxon>
    </lineage>
</organism>
<dbReference type="AlphaFoldDB" id="A0AAV7QU27"/>
<dbReference type="Proteomes" id="UP001066276">
    <property type="component" value="Chromosome 6"/>
</dbReference>
<gene>
    <name evidence="1" type="ORF">NDU88_010314</name>
</gene>
<protein>
    <submittedName>
        <fullName evidence="1">Uncharacterized protein</fullName>
    </submittedName>
</protein>
<accession>A0AAV7QU27</accession>
<evidence type="ECO:0000313" key="2">
    <source>
        <dbReference type="Proteomes" id="UP001066276"/>
    </source>
</evidence>
<comment type="caution">
    <text evidence="1">The sequence shown here is derived from an EMBL/GenBank/DDBJ whole genome shotgun (WGS) entry which is preliminary data.</text>
</comment>
<name>A0AAV7QU27_PLEWA</name>
<sequence>MTLRGAPLCQATRTAASIKLGCFSNENLTLDTGDSFLCYGAMLRVEQNMFFVKHRNHRPFAVLYRHRARR</sequence>
<proteinExistence type="predicted"/>
<keyword evidence="2" id="KW-1185">Reference proteome</keyword>
<reference evidence="1" key="1">
    <citation type="journal article" date="2022" name="bioRxiv">
        <title>Sequencing and chromosome-scale assembly of the giantPleurodeles waltlgenome.</title>
        <authorList>
            <person name="Brown T."/>
            <person name="Elewa A."/>
            <person name="Iarovenko S."/>
            <person name="Subramanian E."/>
            <person name="Araus A.J."/>
            <person name="Petzold A."/>
            <person name="Susuki M."/>
            <person name="Suzuki K.-i.T."/>
            <person name="Hayashi T."/>
            <person name="Toyoda A."/>
            <person name="Oliveira C."/>
            <person name="Osipova E."/>
            <person name="Leigh N.D."/>
            <person name="Simon A."/>
            <person name="Yun M.H."/>
        </authorList>
    </citation>
    <scope>NUCLEOTIDE SEQUENCE</scope>
    <source>
        <strain evidence="1">20211129_DDA</strain>
        <tissue evidence="1">Liver</tissue>
    </source>
</reference>
<evidence type="ECO:0000313" key="1">
    <source>
        <dbReference type="EMBL" id="KAJ1144012.1"/>
    </source>
</evidence>